<proteinExistence type="predicted"/>
<dbReference type="STRING" id="1391654.AKJ09_01086"/>
<dbReference type="KEGG" id="llu:AKJ09_01086"/>
<accession>A0A0K1PLM4</accession>
<dbReference type="PANTHER" id="PTHR45033:SF2">
    <property type="entry name" value="ZINC-TYPE ALCOHOL DEHYDROGENASE-LIKE PROTEIN C1773.06C"/>
    <property type="match status" value="1"/>
</dbReference>
<feature type="domain" description="Enoyl reductase (ER)" evidence="2">
    <location>
        <begin position="50"/>
        <end position="376"/>
    </location>
</feature>
<dbReference type="Gene3D" id="3.40.50.720">
    <property type="entry name" value="NAD(P)-binding Rossmann-like Domain"/>
    <property type="match status" value="1"/>
</dbReference>
<protein>
    <submittedName>
        <fullName evidence="3">Alcohol dehydrogenase</fullName>
    </submittedName>
</protein>
<dbReference type="InterPro" id="IPR052711">
    <property type="entry name" value="Zinc_ADH-like"/>
</dbReference>
<dbReference type="InterPro" id="IPR013154">
    <property type="entry name" value="ADH-like_N"/>
</dbReference>
<dbReference type="Proteomes" id="UP000064967">
    <property type="component" value="Chromosome"/>
</dbReference>
<dbReference type="Pfam" id="PF08240">
    <property type="entry name" value="ADH_N"/>
    <property type="match status" value="1"/>
</dbReference>
<dbReference type="PANTHER" id="PTHR45033">
    <property type="match status" value="1"/>
</dbReference>
<dbReference type="Pfam" id="PF00107">
    <property type="entry name" value="ADH_zinc_N"/>
    <property type="match status" value="1"/>
</dbReference>
<dbReference type="InterPro" id="IPR011032">
    <property type="entry name" value="GroES-like_sf"/>
</dbReference>
<dbReference type="SUPFAM" id="SSF51735">
    <property type="entry name" value="NAD(P)-binding Rossmann-fold domains"/>
    <property type="match status" value="1"/>
</dbReference>
<dbReference type="InterPro" id="IPR013149">
    <property type="entry name" value="ADH-like_C"/>
</dbReference>
<dbReference type="GO" id="GO:0016491">
    <property type="term" value="F:oxidoreductase activity"/>
    <property type="evidence" value="ECO:0007669"/>
    <property type="project" value="InterPro"/>
</dbReference>
<evidence type="ECO:0000313" key="4">
    <source>
        <dbReference type="Proteomes" id="UP000064967"/>
    </source>
</evidence>
<keyword evidence="4" id="KW-1185">Reference proteome</keyword>
<dbReference type="EMBL" id="CP012333">
    <property type="protein sequence ID" value="AKU94422.1"/>
    <property type="molecule type" value="Genomic_DNA"/>
</dbReference>
<feature type="compositionally biased region" description="Basic and acidic residues" evidence="1">
    <location>
        <begin position="41"/>
        <end position="50"/>
    </location>
</feature>
<evidence type="ECO:0000256" key="1">
    <source>
        <dbReference type="SAM" id="MobiDB-lite"/>
    </source>
</evidence>
<dbReference type="SMART" id="SM00829">
    <property type="entry name" value="PKS_ER"/>
    <property type="match status" value="1"/>
</dbReference>
<dbReference type="InterPro" id="IPR036291">
    <property type="entry name" value="NAD(P)-bd_dom_sf"/>
</dbReference>
<sequence>MPILIRSQIARVQFESWLYRIFTHERRLAVVRSHHERTAHEGHRHCESGKRCRRLAPGHPRRPLPGPGQIVVRIRATSVNYRDLMVVRGTYAGTLKKDLVALSDGAGEVASVGPGVTRWKVGDRVCLAYFPTWQTGPFETKTHAEALGQSSVDGVLAEYVAIAETGVVRMPEHLSFEEAATLPCAGVTAWHAVAESTNRLVGGQSLLVLGTGGVSIFAAQLGLAAGLRVIATTSSESKAARLRELGVSDVVNYRATPEWQREVLRLTGGEGVDQIIETGGAGTLARSIEAVKASGRISLIGLLTGKDGRIDPLPILLRNIHLEGTIVGSVAMFERMNRALEVRRIKPVIDEVFDFDRASSALAKLESGSHFGKIVIRI</sequence>
<feature type="compositionally biased region" description="Basic residues" evidence="1">
    <location>
        <begin position="51"/>
        <end position="62"/>
    </location>
</feature>
<reference evidence="3 4" key="1">
    <citation type="submission" date="2015-08" db="EMBL/GenBank/DDBJ databases">
        <authorList>
            <person name="Babu N.S."/>
            <person name="Beckwith C.J."/>
            <person name="Beseler K.G."/>
            <person name="Brison A."/>
            <person name="Carone J.V."/>
            <person name="Caskin T.P."/>
            <person name="Diamond M."/>
            <person name="Durham M.E."/>
            <person name="Foxe J.M."/>
            <person name="Go M."/>
            <person name="Henderson B.A."/>
            <person name="Jones I.B."/>
            <person name="McGettigan J.A."/>
            <person name="Micheletti S.J."/>
            <person name="Nasrallah M.E."/>
            <person name="Ortiz D."/>
            <person name="Piller C.R."/>
            <person name="Privatt S.R."/>
            <person name="Schneider S.L."/>
            <person name="Sharp S."/>
            <person name="Smith T.C."/>
            <person name="Stanton J.D."/>
            <person name="Ullery H.E."/>
            <person name="Wilson R.J."/>
            <person name="Serrano M.G."/>
            <person name="Buck G."/>
            <person name="Lee V."/>
            <person name="Wang Y."/>
            <person name="Carvalho R."/>
            <person name="Voegtly L."/>
            <person name="Shi R."/>
            <person name="Duckworth R."/>
            <person name="Johnson A."/>
            <person name="Loviza R."/>
            <person name="Walstead R."/>
            <person name="Shah Z."/>
            <person name="Kiflezghi M."/>
            <person name="Wade K."/>
            <person name="Ball S.L."/>
            <person name="Bradley K.W."/>
            <person name="Asai D.J."/>
            <person name="Bowman C.A."/>
            <person name="Russell D.A."/>
            <person name="Pope W.H."/>
            <person name="Jacobs-Sera D."/>
            <person name="Hendrix R.W."/>
            <person name="Hatfull G.F."/>
        </authorList>
    </citation>
    <scope>NUCLEOTIDE SEQUENCE [LARGE SCALE GENOMIC DNA]</scope>
    <source>
        <strain evidence="3 4">DSM 27648</strain>
    </source>
</reference>
<evidence type="ECO:0000313" key="3">
    <source>
        <dbReference type="EMBL" id="AKU94422.1"/>
    </source>
</evidence>
<dbReference type="AlphaFoldDB" id="A0A0K1PLM4"/>
<gene>
    <name evidence="3" type="ORF">AKJ09_01086</name>
</gene>
<dbReference type="InterPro" id="IPR020843">
    <property type="entry name" value="ER"/>
</dbReference>
<dbReference type="PATRIC" id="fig|1391654.3.peg.1106"/>
<organism evidence="3 4">
    <name type="scientific">Labilithrix luteola</name>
    <dbReference type="NCBI Taxonomy" id="1391654"/>
    <lineage>
        <taxon>Bacteria</taxon>
        <taxon>Pseudomonadati</taxon>
        <taxon>Myxococcota</taxon>
        <taxon>Polyangia</taxon>
        <taxon>Polyangiales</taxon>
        <taxon>Labilitrichaceae</taxon>
        <taxon>Labilithrix</taxon>
    </lineage>
</organism>
<name>A0A0K1PLM4_9BACT</name>
<evidence type="ECO:0000259" key="2">
    <source>
        <dbReference type="SMART" id="SM00829"/>
    </source>
</evidence>
<dbReference type="Gene3D" id="3.90.180.10">
    <property type="entry name" value="Medium-chain alcohol dehydrogenases, catalytic domain"/>
    <property type="match status" value="1"/>
</dbReference>
<dbReference type="CDD" id="cd08276">
    <property type="entry name" value="MDR7"/>
    <property type="match status" value="1"/>
</dbReference>
<dbReference type="SUPFAM" id="SSF50129">
    <property type="entry name" value="GroES-like"/>
    <property type="match status" value="1"/>
</dbReference>
<feature type="region of interest" description="Disordered" evidence="1">
    <location>
        <begin position="41"/>
        <end position="67"/>
    </location>
</feature>